<proteinExistence type="predicted"/>
<sequence>MLHAACDVEFFLPDRRDIVKRVLRCLETFKTGNNPSSEIVRSLHPPAVAMLPLAQNGFSWTPIPASPTQGLVVRSMQAGMLSSQTTLCQD</sequence>
<dbReference type="Proteomes" id="UP000516424">
    <property type="component" value="Chromosome"/>
</dbReference>
<evidence type="ECO:0000313" key="1">
    <source>
        <dbReference type="EMBL" id="BCK76127.1"/>
    </source>
</evidence>
<protein>
    <submittedName>
        <fullName evidence="1">Uncharacterized protein</fullName>
    </submittedName>
</protein>
<reference evidence="1 2" key="1">
    <citation type="journal article" date="2011" name="Microbiology">
        <title>Transcriptome response to different carbon sources in Acetobacter aceti.</title>
        <authorList>
            <person name="Sakurai K."/>
            <person name="Arai H."/>
            <person name="Ishii M."/>
            <person name="Igarashi Y."/>
        </authorList>
    </citation>
    <scope>NUCLEOTIDE SEQUENCE [LARGE SCALE GENOMIC DNA]</scope>
    <source>
        <strain evidence="1 2">NBRC 14818</strain>
    </source>
</reference>
<dbReference type="AlphaFoldDB" id="A0AB33IG33"/>
<organism evidence="1 2">
    <name type="scientific">Acetobacter aceti NBRC 14818</name>
    <dbReference type="NCBI Taxonomy" id="887700"/>
    <lineage>
        <taxon>Bacteria</taxon>
        <taxon>Pseudomonadati</taxon>
        <taxon>Pseudomonadota</taxon>
        <taxon>Alphaproteobacteria</taxon>
        <taxon>Acetobacterales</taxon>
        <taxon>Acetobacteraceae</taxon>
        <taxon>Acetobacter</taxon>
        <taxon>Acetobacter subgen. Acetobacter</taxon>
    </lineage>
</organism>
<dbReference type="EMBL" id="AP023410">
    <property type="protein sequence ID" value="BCK76127.1"/>
    <property type="molecule type" value="Genomic_DNA"/>
</dbReference>
<evidence type="ECO:0000313" key="2">
    <source>
        <dbReference type="Proteomes" id="UP000516424"/>
    </source>
</evidence>
<name>A0AB33IG33_ACEAC</name>
<gene>
    <name evidence="1" type="ORF">EMQ_1733</name>
</gene>
<keyword evidence="2" id="KW-1185">Reference proteome</keyword>
<accession>A0AB33IG33</accession>